<gene>
    <name evidence="1" type="ORF">AVDCRST_MAG91-1899</name>
</gene>
<dbReference type="AlphaFoldDB" id="A0A6J4T7I7"/>
<dbReference type="EMBL" id="CADCVX010000350">
    <property type="protein sequence ID" value="CAA9515610.1"/>
    <property type="molecule type" value="Genomic_DNA"/>
</dbReference>
<sequence length="51" mass="6047">GHEPDSFLLRPTRRSLRAGYLRPGREHGRRPPSIPDRLRRWLRLFLGSDLL</sequence>
<proteinExistence type="predicted"/>
<evidence type="ECO:0000313" key="1">
    <source>
        <dbReference type="EMBL" id="CAA9515610.1"/>
    </source>
</evidence>
<reference evidence="1" key="1">
    <citation type="submission" date="2020-02" db="EMBL/GenBank/DDBJ databases">
        <authorList>
            <person name="Meier V. D."/>
        </authorList>
    </citation>
    <scope>NUCLEOTIDE SEQUENCE</scope>
    <source>
        <strain evidence="1">AVDCRST_MAG91</strain>
    </source>
</reference>
<protein>
    <submittedName>
        <fullName evidence="1">Uncharacterized protein</fullName>
    </submittedName>
</protein>
<feature type="non-terminal residue" evidence="1">
    <location>
        <position position="51"/>
    </location>
</feature>
<accession>A0A6J4T7I7</accession>
<organism evidence="1">
    <name type="scientific">uncultured Sphingomonadaceae bacterium</name>
    <dbReference type="NCBI Taxonomy" id="169976"/>
    <lineage>
        <taxon>Bacteria</taxon>
        <taxon>Pseudomonadati</taxon>
        <taxon>Pseudomonadota</taxon>
        <taxon>Alphaproteobacteria</taxon>
        <taxon>Sphingomonadales</taxon>
        <taxon>Sphingomonadaceae</taxon>
        <taxon>environmental samples</taxon>
    </lineage>
</organism>
<name>A0A6J4T7I7_9SPHN</name>
<feature type="non-terminal residue" evidence="1">
    <location>
        <position position="1"/>
    </location>
</feature>